<accession>A0A5B7GPC1</accession>
<comment type="caution">
    <text evidence="1">The sequence shown here is derived from an EMBL/GenBank/DDBJ whole genome shotgun (WGS) entry which is preliminary data.</text>
</comment>
<evidence type="ECO:0000313" key="2">
    <source>
        <dbReference type="Proteomes" id="UP000324222"/>
    </source>
</evidence>
<keyword evidence="2" id="KW-1185">Reference proteome</keyword>
<proteinExistence type="predicted"/>
<organism evidence="1 2">
    <name type="scientific">Portunus trituberculatus</name>
    <name type="common">Swimming crab</name>
    <name type="synonym">Neptunus trituberculatus</name>
    <dbReference type="NCBI Taxonomy" id="210409"/>
    <lineage>
        <taxon>Eukaryota</taxon>
        <taxon>Metazoa</taxon>
        <taxon>Ecdysozoa</taxon>
        <taxon>Arthropoda</taxon>
        <taxon>Crustacea</taxon>
        <taxon>Multicrustacea</taxon>
        <taxon>Malacostraca</taxon>
        <taxon>Eumalacostraca</taxon>
        <taxon>Eucarida</taxon>
        <taxon>Decapoda</taxon>
        <taxon>Pleocyemata</taxon>
        <taxon>Brachyura</taxon>
        <taxon>Eubrachyura</taxon>
        <taxon>Portunoidea</taxon>
        <taxon>Portunidae</taxon>
        <taxon>Portuninae</taxon>
        <taxon>Portunus</taxon>
    </lineage>
</organism>
<sequence length="145" mass="16037">MPYCRISIIRWKGSWSWWCRSPRRSDGTRHIGEAGAAARVLAGAALPHPPQGHRQRGLNAGLSELLQQDAQTEHVARGKHWPRHLHLRRHPAALSAEPFPGEVVLLARLQAEVPCDTPSAARPPQVDDVQHGAVHAARDYDVISL</sequence>
<protein>
    <submittedName>
        <fullName evidence="1">Uncharacterized protein</fullName>
    </submittedName>
</protein>
<dbReference type="Proteomes" id="UP000324222">
    <property type="component" value="Unassembled WGS sequence"/>
</dbReference>
<name>A0A5B7GPC1_PORTR</name>
<dbReference type="AlphaFoldDB" id="A0A5B7GPC1"/>
<gene>
    <name evidence="1" type="ORF">E2C01_056059</name>
</gene>
<reference evidence="1 2" key="1">
    <citation type="submission" date="2019-05" db="EMBL/GenBank/DDBJ databases">
        <title>Another draft genome of Portunus trituberculatus and its Hox gene families provides insights of decapod evolution.</title>
        <authorList>
            <person name="Jeong J.-H."/>
            <person name="Song I."/>
            <person name="Kim S."/>
            <person name="Choi T."/>
            <person name="Kim D."/>
            <person name="Ryu S."/>
            <person name="Kim W."/>
        </authorList>
    </citation>
    <scope>NUCLEOTIDE SEQUENCE [LARGE SCALE GENOMIC DNA]</scope>
    <source>
        <tissue evidence="1">Muscle</tissue>
    </source>
</reference>
<evidence type="ECO:0000313" key="1">
    <source>
        <dbReference type="EMBL" id="MPC61981.1"/>
    </source>
</evidence>
<dbReference type="EMBL" id="VSRR010019174">
    <property type="protein sequence ID" value="MPC61981.1"/>
    <property type="molecule type" value="Genomic_DNA"/>
</dbReference>